<evidence type="ECO:0000313" key="2">
    <source>
        <dbReference type="Proteomes" id="UP001150904"/>
    </source>
</evidence>
<comment type="caution">
    <text evidence="1">The sequence shown here is derived from an EMBL/GenBank/DDBJ whole genome shotgun (WGS) entry which is preliminary data.</text>
</comment>
<name>A0A9W9J5E7_9EURO</name>
<dbReference type="AlphaFoldDB" id="A0A9W9J5E7"/>
<protein>
    <submittedName>
        <fullName evidence="1">Uncharacterized protein</fullName>
    </submittedName>
</protein>
<evidence type="ECO:0000313" key="1">
    <source>
        <dbReference type="EMBL" id="KAJ5190670.1"/>
    </source>
</evidence>
<dbReference type="EMBL" id="JAPQKR010000016">
    <property type="protein sequence ID" value="KAJ5190670.1"/>
    <property type="molecule type" value="Genomic_DNA"/>
</dbReference>
<dbReference type="RefSeq" id="XP_058303610.1">
    <property type="nucleotide sequence ID" value="XM_058456711.1"/>
</dbReference>
<gene>
    <name evidence="1" type="ORF">N7498_009655</name>
</gene>
<dbReference type="Proteomes" id="UP001150904">
    <property type="component" value="Unassembled WGS sequence"/>
</dbReference>
<accession>A0A9W9J5E7</accession>
<sequence>MSNSVDVQFDVSNLTLLGLGSFTTVLGALSADDVQPTAMIQLEKLGASFPISGPLRAQIPDHLQRCRSRRLERLGVTIGWKKGDAASLMSHSSGGQAVALLATCLENVYGDDSTATIFYKLSKILLPNSAHLSSPKQLQRATVILSQKLGVIGFGTILAKEVCRIHEAYGYFPQKAPPSLLSTLSQDGMVDILSKFSRAIREDKCIVRVRGCASIAYITALAVTVFSDDCIVTVENLIIHQGSRSSSITIEITDSLGHKALQVQLMGKIESLFDIPVRPTQPSRTLKFSREAPFAAYMQLYLQEWGLICSPSALIAMGVCILSLSDLIFISLGERSGTRSHVSTNLFGLLFGERSRSTLHQRCETALGVSLPFKWPSFSETLLQLKKSLAKSNQVKNFASLVDNTNFHGDPSDALLRIIDEGVASMAVLPHEGSIWQAHSDREIWYPSDAVQNRGVKQVTLTPREVLYKLFSWDDMNLVVKSQGTTTLVPSSILHLGSNLNDLNDNRGLELMDGLVYHENRYHSRVFAEIDYNLWTQQSNQSCSKMTPVDVVYPTKDGVHSGLSLAILEHIQGLALECSVTVGGEKKSINLRERVDQLFGLLDAYPCKHSRKAPLRKEYVGKVQTNSVLTADGRSGDHISIVQTAGNPTAQFLSLTKWESAILCSRCCLNCAYEQAREKEIHKIIVA</sequence>
<reference evidence="1" key="1">
    <citation type="submission" date="2022-12" db="EMBL/GenBank/DDBJ databases">
        <authorList>
            <person name="Petersen C."/>
        </authorList>
    </citation>
    <scope>NUCLEOTIDE SEQUENCE</scope>
    <source>
        <strain evidence="1">IBT 15544</strain>
    </source>
</reference>
<reference evidence="1" key="2">
    <citation type="journal article" date="2023" name="IMA Fungus">
        <title>Comparative genomic study of the Penicillium genus elucidates a diverse pangenome and 15 lateral gene transfer events.</title>
        <authorList>
            <person name="Petersen C."/>
            <person name="Sorensen T."/>
            <person name="Nielsen M.R."/>
            <person name="Sondergaard T.E."/>
            <person name="Sorensen J.L."/>
            <person name="Fitzpatrick D.A."/>
            <person name="Frisvad J.C."/>
            <person name="Nielsen K.L."/>
        </authorList>
    </citation>
    <scope>NUCLEOTIDE SEQUENCE</scope>
    <source>
        <strain evidence="1">IBT 15544</strain>
    </source>
</reference>
<organism evidence="1 2">
    <name type="scientific">Penicillium cinerascens</name>
    <dbReference type="NCBI Taxonomy" id="70096"/>
    <lineage>
        <taxon>Eukaryota</taxon>
        <taxon>Fungi</taxon>
        <taxon>Dikarya</taxon>
        <taxon>Ascomycota</taxon>
        <taxon>Pezizomycotina</taxon>
        <taxon>Eurotiomycetes</taxon>
        <taxon>Eurotiomycetidae</taxon>
        <taxon>Eurotiales</taxon>
        <taxon>Aspergillaceae</taxon>
        <taxon>Penicillium</taxon>
    </lineage>
</organism>
<dbReference type="OrthoDB" id="5421021at2759"/>
<dbReference type="GeneID" id="83184012"/>
<proteinExistence type="predicted"/>
<keyword evidence="2" id="KW-1185">Reference proteome</keyword>